<dbReference type="PANTHER" id="PTHR14907:SF2">
    <property type="entry name" value="SUPPRESSOR APC DOMAIN-CONTAINING PROTEIN 2"/>
    <property type="match status" value="1"/>
</dbReference>
<name>A0A8B6HHL7_MYTGA</name>
<accession>A0A8B6HHL7</accession>
<keyword evidence="1" id="KW-0175">Coiled coil</keyword>
<feature type="region of interest" description="Disordered" evidence="2">
    <location>
        <begin position="287"/>
        <end position="314"/>
    </location>
</feature>
<dbReference type="Proteomes" id="UP000596742">
    <property type="component" value="Unassembled WGS sequence"/>
</dbReference>
<dbReference type="InterPro" id="IPR026828">
    <property type="entry name" value="SAPC2_1/2"/>
</dbReference>
<gene>
    <name evidence="4" type="ORF">MGAL_10B056362</name>
</gene>
<feature type="compositionally biased region" description="Polar residues" evidence="2">
    <location>
        <begin position="287"/>
        <end position="300"/>
    </location>
</feature>
<organism evidence="4 5">
    <name type="scientific">Mytilus galloprovincialis</name>
    <name type="common">Mediterranean mussel</name>
    <dbReference type="NCBI Taxonomy" id="29158"/>
    <lineage>
        <taxon>Eukaryota</taxon>
        <taxon>Metazoa</taxon>
        <taxon>Spiralia</taxon>
        <taxon>Lophotrochozoa</taxon>
        <taxon>Mollusca</taxon>
        <taxon>Bivalvia</taxon>
        <taxon>Autobranchia</taxon>
        <taxon>Pteriomorphia</taxon>
        <taxon>Mytilida</taxon>
        <taxon>Mytiloidea</taxon>
        <taxon>Mytilidae</taxon>
        <taxon>Mytilinae</taxon>
        <taxon>Mytilus</taxon>
    </lineage>
</organism>
<feature type="compositionally biased region" description="Basic and acidic residues" evidence="2">
    <location>
        <begin position="97"/>
        <end position="109"/>
    </location>
</feature>
<dbReference type="PANTHER" id="PTHR14907">
    <property type="entry name" value="FI14130P"/>
    <property type="match status" value="1"/>
</dbReference>
<feature type="region of interest" description="Disordered" evidence="2">
    <location>
        <begin position="251"/>
        <end position="274"/>
    </location>
</feature>
<dbReference type="OrthoDB" id="10035013at2759"/>
<feature type="compositionally biased region" description="Polar residues" evidence="2">
    <location>
        <begin position="132"/>
        <end position="177"/>
    </location>
</feature>
<proteinExistence type="predicted"/>
<dbReference type="Pfam" id="PF25825">
    <property type="entry name" value="SAPC2_N"/>
    <property type="match status" value="1"/>
</dbReference>
<comment type="caution">
    <text evidence="4">The sequence shown here is derived from an EMBL/GenBank/DDBJ whole genome shotgun (WGS) entry which is preliminary data.</text>
</comment>
<dbReference type="EMBL" id="UYJE01010042">
    <property type="protein sequence ID" value="VDI79214.1"/>
    <property type="molecule type" value="Genomic_DNA"/>
</dbReference>
<evidence type="ECO:0000256" key="2">
    <source>
        <dbReference type="SAM" id="MobiDB-lite"/>
    </source>
</evidence>
<evidence type="ECO:0000256" key="1">
    <source>
        <dbReference type="SAM" id="Coils"/>
    </source>
</evidence>
<feature type="region of interest" description="Disordered" evidence="2">
    <location>
        <begin position="88"/>
        <end position="239"/>
    </location>
</feature>
<feature type="compositionally biased region" description="Basic and acidic residues" evidence="2">
    <location>
        <begin position="193"/>
        <end position="207"/>
    </location>
</feature>
<dbReference type="InterPro" id="IPR057953">
    <property type="entry name" value="SAPC2_N"/>
</dbReference>
<feature type="compositionally biased region" description="Low complexity" evidence="2">
    <location>
        <begin position="536"/>
        <end position="548"/>
    </location>
</feature>
<sequence>MTSIEAWNSTDGLPRQFLSSLRTLFDILDEKKCGYVRLQDIETRWHEEGVKGLPSGVTDALRKVVPPNGYLSFERFVSGLKLALLTSKTKPNSNPVNEKENIDHKDNQRNKLPSQGPSNSNLQYRQRHTRQKLTSTSLSPDPLNSKNNYDETTNPNVLQNLSNQRPQNINPTATVPPNNVHGHIPTQAWKNPSNREQKSEKSYRREGYPQSAPPPRPDRSPQKSQSELPPKIPPRGNTSKRIISELKNWQQRMHGMQQSKDKSTVDSKSPEQSSAQNEIYVNIAQLNASDHGPTPSSHPSSIKRRDSARRHTLSSGVDANMIKRAKQLDEEKQILIQGLAMIDKARLWYLKQINLIEEKQKYVGKTSHNDYNLEAMQERMNFEKARIAEVNHQIKTLVDSSEKGFPLHMNLAMTSTNHQLQSTIKVVKDQNKQLTKEISHKSDKITQLEQEKAQLIRDLFEARSSHKTNYDDTTFISEACMRKKAKLNWCPKKRRKFKRIVMETDINHEPSSQDQTEVLVESAEPTPLVISTITSEAVGESEAAAESSELPDEDEPAENNEMIEVPQCPNPLQSVESLALHQVKSQLAGGCSYINNTHQTIDNEDVTPAPNHYEKSNEQNKAYNHYNGLNENEEFDIEFLGQTIHDSNPFGSPNTSQSYEVHKTNIYPTGLLKSTEGCIKKEPISDHEVYNNEEYYESLSIQRSIHPIATVDHPIASSQMIHSPVQSRNFFDRPLPEPQQLSVISTDEKYVQTIMLSDTDKLFSDMETAGKVHESGTSEEWAYFESRWSDYVEATEIAGRDKVVQLLECCDEQLRKDLTRSAGGSLTNKPVQEVLAAIKKLAFREENTMVARVTLHNMHQDRDEPVRSFCARFRGQAGGCKFFIQCPTCNADVNYTDTIIRDILARGISDPGIQLDLLGDKNQDMTLKEVTQFVEAKDSGKRSASRLLDSQTVQAASSSYKKAKQTAVRDKNEVCTYCGKKGHGKSAPARLRKSDCPAYGHKCGYCNREHHFEKVCRSKEKSKTGTATHNTDDCEGAVFDSLCSISSDSYKINGRTLAIDHHLYDNLSDTWISKASTTLRQPCFKNITGRL</sequence>
<feature type="domain" description="Suppressor APC" evidence="3">
    <location>
        <begin position="12"/>
        <end position="89"/>
    </location>
</feature>
<protein>
    <recommendedName>
        <fullName evidence="3">Suppressor APC domain-containing protein</fullName>
    </recommendedName>
</protein>
<dbReference type="Pfam" id="PF11414">
    <property type="entry name" value="Suppressor_APC"/>
    <property type="match status" value="1"/>
</dbReference>
<feature type="region of interest" description="Disordered" evidence="2">
    <location>
        <begin position="536"/>
        <end position="557"/>
    </location>
</feature>
<reference evidence="4" key="1">
    <citation type="submission" date="2018-11" db="EMBL/GenBank/DDBJ databases">
        <authorList>
            <person name="Alioto T."/>
            <person name="Alioto T."/>
        </authorList>
    </citation>
    <scope>NUCLEOTIDE SEQUENCE</scope>
</reference>
<feature type="coiled-coil region" evidence="1">
    <location>
        <begin position="417"/>
        <end position="465"/>
    </location>
</feature>
<evidence type="ECO:0000313" key="5">
    <source>
        <dbReference type="Proteomes" id="UP000596742"/>
    </source>
</evidence>
<feature type="compositionally biased region" description="Basic and acidic residues" evidence="2">
    <location>
        <begin position="259"/>
        <end position="269"/>
    </location>
</feature>
<keyword evidence="5" id="KW-1185">Reference proteome</keyword>
<evidence type="ECO:0000259" key="3">
    <source>
        <dbReference type="Pfam" id="PF25825"/>
    </source>
</evidence>
<feature type="compositionally biased region" description="Polar residues" evidence="2">
    <location>
        <begin position="110"/>
        <end position="124"/>
    </location>
</feature>
<evidence type="ECO:0000313" key="4">
    <source>
        <dbReference type="EMBL" id="VDI79214.1"/>
    </source>
</evidence>
<dbReference type="AlphaFoldDB" id="A0A8B6HHL7"/>